<dbReference type="EMBL" id="JAUNZN010000001">
    <property type="protein sequence ID" value="KAK4832490.1"/>
    <property type="molecule type" value="Genomic_DNA"/>
</dbReference>
<organism evidence="1 2">
    <name type="scientific">Mycteria americana</name>
    <name type="common">Wood stork</name>
    <dbReference type="NCBI Taxonomy" id="33587"/>
    <lineage>
        <taxon>Eukaryota</taxon>
        <taxon>Metazoa</taxon>
        <taxon>Chordata</taxon>
        <taxon>Craniata</taxon>
        <taxon>Vertebrata</taxon>
        <taxon>Euteleostomi</taxon>
        <taxon>Archelosauria</taxon>
        <taxon>Archosauria</taxon>
        <taxon>Dinosauria</taxon>
        <taxon>Saurischia</taxon>
        <taxon>Theropoda</taxon>
        <taxon>Coelurosauria</taxon>
        <taxon>Aves</taxon>
        <taxon>Neognathae</taxon>
        <taxon>Neoaves</taxon>
        <taxon>Aequornithes</taxon>
        <taxon>Ciconiiformes</taxon>
        <taxon>Ciconiidae</taxon>
        <taxon>Mycteria</taxon>
    </lineage>
</organism>
<name>A0AAN7S9U4_MYCAM</name>
<dbReference type="Proteomes" id="UP001333110">
    <property type="component" value="Unassembled WGS sequence"/>
</dbReference>
<gene>
    <name evidence="1" type="ORF">QYF61_023537</name>
</gene>
<reference evidence="1 2" key="1">
    <citation type="journal article" date="2023" name="J. Hered.">
        <title>Chromosome-level genome of the wood stork (Mycteria americana) provides insight into avian chromosome evolution.</title>
        <authorList>
            <person name="Flamio R. Jr."/>
            <person name="Ramstad K.M."/>
        </authorList>
    </citation>
    <scope>NUCLEOTIDE SEQUENCE [LARGE SCALE GENOMIC DNA]</scope>
    <source>
        <strain evidence="1">JAX WOST 10</strain>
    </source>
</reference>
<keyword evidence="2" id="KW-1185">Reference proteome</keyword>
<comment type="caution">
    <text evidence="1">The sequence shown here is derived from an EMBL/GenBank/DDBJ whole genome shotgun (WGS) entry which is preliminary data.</text>
</comment>
<evidence type="ECO:0000313" key="1">
    <source>
        <dbReference type="EMBL" id="KAK4832490.1"/>
    </source>
</evidence>
<protein>
    <submittedName>
        <fullName evidence="1">Uncharacterized protein</fullName>
    </submittedName>
</protein>
<accession>A0AAN7S9U4</accession>
<evidence type="ECO:0000313" key="2">
    <source>
        <dbReference type="Proteomes" id="UP001333110"/>
    </source>
</evidence>
<dbReference type="AlphaFoldDB" id="A0AAN7S9U4"/>
<sequence>MVPAQGTQARRDLLATALGGGGARLGVLNSMNVEVLANKLEVVTLGMQGLLNPLNSSLAILGMGSGSCQGCCPPGNK</sequence>
<proteinExistence type="predicted"/>